<sequence>MSTVRMPKIVYGTAWKKERTTELVVQAVLQGFRGIDTACQPKHYREELVGEALRILQEKHGIRREDLFIQTKYTPITGQDRSQPLPYDPAASITEQVRTSFARSQKNLGTAFIDSLLLHSPLDTPEATLEAWRVLHELQQEGKVGLIGISNCYRIRPLLALGREAPVNVVQNRWFEGNGWDKDILDYCNSNHIQYQSFWTLTGSPSLIRHPLLQDIALKYECTPAQAVYAIAESFGVVPLAGSTSEKHMLDGIRAEDLHLAKEDSDMIRGLIWE</sequence>
<proteinExistence type="predicted"/>
<dbReference type="InterPro" id="IPR023210">
    <property type="entry name" value="NADP_OxRdtase_dom"/>
</dbReference>
<feature type="domain" description="NADP-dependent oxidoreductase" evidence="1">
    <location>
        <begin position="15"/>
        <end position="195"/>
    </location>
</feature>
<dbReference type="AlphaFoldDB" id="A0A165IHK3"/>
<dbReference type="PANTHER" id="PTHR43827:SF8">
    <property type="entry name" value="ALDO_KETO REDUCTASE FAMILY PROTEIN"/>
    <property type="match status" value="1"/>
</dbReference>
<evidence type="ECO:0000313" key="3">
    <source>
        <dbReference type="Proteomes" id="UP000076842"/>
    </source>
</evidence>
<dbReference type="GO" id="GO:0016491">
    <property type="term" value="F:oxidoreductase activity"/>
    <property type="evidence" value="ECO:0007669"/>
    <property type="project" value="InterPro"/>
</dbReference>
<dbReference type="InParanoid" id="A0A165IHK3"/>
<accession>A0A165IHK3</accession>
<dbReference type="PRINTS" id="PR00069">
    <property type="entry name" value="ALDKETRDTASE"/>
</dbReference>
<protein>
    <submittedName>
        <fullName evidence="2">Aldo/keto reductase</fullName>
    </submittedName>
</protein>
<dbReference type="CDD" id="cd19071">
    <property type="entry name" value="AKR_AKR1-5-like"/>
    <property type="match status" value="1"/>
</dbReference>
<name>A0A165IHK3_9BASI</name>
<dbReference type="Proteomes" id="UP000076842">
    <property type="component" value="Unassembled WGS sequence"/>
</dbReference>
<dbReference type="EMBL" id="KV423930">
    <property type="protein sequence ID" value="KZT60585.1"/>
    <property type="molecule type" value="Genomic_DNA"/>
</dbReference>
<gene>
    <name evidence="2" type="ORF">CALCODRAFT_492385</name>
</gene>
<dbReference type="InterPro" id="IPR020471">
    <property type="entry name" value="AKR"/>
</dbReference>
<dbReference type="STRING" id="1353952.A0A165IHK3"/>
<evidence type="ECO:0000313" key="2">
    <source>
        <dbReference type="EMBL" id="KZT60585.1"/>
    </source>
</evidence>
<dbReference type="PANTHER" id="PTHR43827">
    <property type="entry name" value="2,5-DIKETO-D-GLUCONIC ACID REDUCTASE"/>
    <property type="match status" value="1"/>
</dbReference>
<dbReference type="InterPro" id="IPR036812">
    <property type="entry name" value="NAD(P)_OxRdtase_dom_sf"/>
</dbReference>
<dbReference type="SUPFAM" id="SSF51430">
    <property type="entry name" value="NAD(P)-linked oxidoreductase"/>
    <property type="match status" value="1"/>
</dbReference>
<keyword evidence="3" id="KW-1185">Reference proteome</keyword>
<reference evidence="2 3" key="1">
    <citation type="journal article" date="2016" name="Mol. Biol. Evol.">
        <title>Comparative Genomics of Early-Diverging Mushroom-Forming Fungi Provides Insights into the Origins of Lignocellulose Decay Capabilities.</title>
        <authorList>
            <person name="Nagy L.G."/>
            <person name="Riley R."/>
            <person name="Tritt A."/>
            <person name="Adam C."/>
            <person name="Daum C."/>
            <person name="Floudas D."/>
            <person name="Sun H."/>
            <person name="Yadav J.S."/>
            <person name="Pangilinan J."/>
            <person name="Larsson K.H."/>
            <person name="Matsuura K."/>
            <person name="Barry K."/>
            <person name="Labutti K."/>
            <person name="Kuo R."/>
            <person name="Ohm R.A."/>
            <person name="Bhattacharya S.S."/>
            <person name="Shirouzu T."/>
            <person name="Yoshinaga Y."/>
            <person name="Martin F.M."/>
            <person name="Grigoriev I.V."/>
            <person name="Hibbett D.S."/>
        </authorList>
    </citation>
    <scope>NUCLEOTIDE SEQUENCE [LARGE SCALE GENOMIC DNA]</scope>
    <source>
        <strain evidence="2 3">HHB12733</strain>
    </source>
</reference>
<dbReference type="Pfam" id="PF00248">
    <property type="entry name" value="Aldo_ket_red"/>
    <property type="match status" value="1"/>
</dbReference>
<organism evidence="2 3">
    <name type="scientific">Calocera cornea HHB12733</name>
    <dbReference type="NCBI Taxonomy" id="1353952"/>
    <lineage>
        <taxon>Eukaryota</taxon>
        <taxon>Fungi</taxon>
        <taxon>Dikarya</taxon>
        <taxon>Basidiomycota</taxon>
        <taxon>Agaricomycotina</taxon>
        <taxon>Dacrymycetes</taxon>
        <taxon>Dacrymycetales</taxon>
        <taxon>Dacrymycetaceae</taxon>
        <taxon>Calocera</taxon>
    </lineage>
</organism>
<evidence type="ECO:0000259" key="1">
    <source>
        <dbReference type="Pfam" id="PF00248"/>
    </source>
</evidence>
<dbReference type="Gene3D" id="3.20.20.100">
    <property type="entry name" value="NADP-dependent oxidoreductase domain"/>
    <property type="match status" value="1"/>
</dbReference>
<dbReference type="OrthoDB" id="5357513at2759"/>